<evidence type="ECO:0000256" key="1">
    <source>
        <dbReference type="ARBA" id="ARBA00023015"/>
    </source>
</evidence>
<dbReference type="PANTHER" id="PTHR47424">
    <property type="entry name" value="REGULATORY PROTEIN GAL4"/>
    <property type="match status" value="1"/>
</dbReference>
<evidence type="ECO:0000313" key="6">
    <source>
        <dbReference type="EMBL" id="KAJ5113857.1"/>
    </source>
</evidence>
<dbReference type="AlphaFoldDB" id="A0A9W9G9C4"/>
<accession>A0A9W9G9C4</accession>
<dbReference type="Proteomes" id="UP001149165">
    <property type="component" value="Unassembled WGS sequence"/>
</dbReference>
<dbReference type="GO" id="GO:0003677">
    <property type="term" value="F:DNA binding"/>
    <property type="evidence" value="ECO:0007669"/>
    <property type="project" value="InterPro"/>
</dbReference>
<dbReference type="SMART" id="SM00906">
    <property type="entry name" value="Fungal_trans"/>
    <property type="match status" value="1"/>
</dbReference>
<evidence type="ECO:0000256" key="2">
    <source>
        <dbReference type="ARBA" id="ARBA00023163"/>
    </source>
</evidence>
<proteinExistence type="predicted"/>
<keyword evidence="1" id="KW-0805">Transcription regulation</keyword>
<keyword evidence="2" id="KW-0804">Transcription</keyword>
<dbReference type="GO" id="GO:0006351">
    <property type="term" value="P:DNA-templated transcription"/>
    <property type="evidence" value="ECO:0007669"/>
    <property type="project" value="InterPro"/>
</dbReference>
<feature type="domain" description="Xylanolytic transcriptional activator regulatory" evidence="5">
    <location>
        <begin position="322"/>
        <end position="397"/>
    </location>
</feature>
<evidence type="ECO:0000256" key="3">
    <source>
        <dbReference type="ARBA" id="ARBA00023242"/>
    </source>
</evidence>
<keyword evidence="3" id="KW-0539">Nucleus</keyword>
<keyword evidence="7" id="KW-1185">Reference proteome</keyword>
<dbReference type="Pfam" id="PF04082">
    <property type="entry name" value="Fungal_trans"/>
    <property type="match status" value="1"/>
</dbReference>
<dbReference type="EMBL" id="JAPQKH010000002">
    <property type="protein sequence ID" value="KAJ5113857.1"/>
    <property type="molecule type" value="Genomic_DNA"/>
</dbReference>
<feature type="region of interest" description="Disordered" evidence="4">
    <location>
        <begin position="1"/>
        <end position="79"/>
    </location>
</feature>
<dbReference type="InterPro" id="IPR051127">
    <property type="entry name" value="Fungal_SecMet_Regulators"/>
</dbReference>
<reference evidence="6" key="1">
    <citation type="submission" date="2022-11" db="EMBL/GenBank/DDBJ databases">
        <authorList>
            <person name="Petersen C."/>
        </authorList>
    </citation>
    <scope>NUCLEOTIDE SEQUENCE</scope>
    <source>
        <strain evidence="6">IBT 30069</strain>
    </source>
</reference>
<feature type="region of interest" description="Disordered" evidence="4">
    <location>
        <begin position="137"/>
        <end position="165"/>
    </location>
</feature>
<evidence type="ECO:0000313" key="7">
    <source>
        <dbReference type="Proteomes" id="UP001149165"/>
    </source>
</evidence>
<name>A0A9W9G9C4_9EURO</name>
<feature type="region of interest" description="Disordered" evidence="4">
    <location>
        <begin position="667"/>
        <end position="697"/>
    </location>
</feature>
<reference evidence="6" key="2">
    <citation type="journal article" date="2023" name="IMA Fungus">
        <title>Comparative genomic study of the Penicillium genus elucidates a diverse pangenome and 15 lateral gene transfer events.</title>
        <authorList>
            <person name="Petersen C."/>
            <person name="Sorensen T."/>
            <person name="Nielsen M.R."/>
            <person name="Sondergaard T.E."/>
            <person name="Sorensen J.L."/>
            <person name="Fitzpatrick D.A."/>
            <person name="Frisvad J.C."/>
            <person name="Nielsen K.L."/>
        </authorList>
    </citation>
    <scope>NUCLEOTIDE SEQUENCE</scope>
    <source>
        <strain evidence="6">IBT 30069</strain>
    </source>
</reference>
<comment type="caution">
    <text evidence="6">The sequence shown here is derived from an EMBL/GenBank/DDBJ whole genome shotgun (WGS) entry which is preliminary data.</text>
</comment>
<gene>
    <name evidence="6" type="ORF">N7456_002391</name>
</gene>
<dbReference type="InterPro" id="IPR007219">
    <property type="entry name" value="XnlR_reg_dom"/>
</dbReference>
<dbReference type="OrthoDB" id="3266505at2759"/>
<dbReference type="CDD" id="cd12148">
    <property type="entry name" value="fungal_TF_MHR"/>
    <property type="match status" value="1"/>
</dbReference>
<protein>
    <recommendedName>
        <fullName evidence="5">Xylanolytic transcriptional activator regulatory domain-containing protein</fullName>
    </recommendedName>
</protein>
<organism evidence="6 7">
    <name type="scientific">Penicillium angulare</name>
    <dbReference type="NCBI Taxonomy" id="116970"/>
    <lineage>
        <taxon>Eukaryota</taxon>
        <taxon>Fungi</taxon>
        <taxon>Dikarya</taxon>
        <taxon>Ascomycota</taxon>
        <taxon>Pezizomycotina</taxon>
        <taxon>Eurotiomycetes</taxon>
        <taxon>Eurotiomycetidae</taxon>
        <taxon>Eurotiales</taxon>
        <taxon>Aspergillaceae</taxon>
        <taxon>Penicillium</taxon>
    </lineage>
</organism>
<evidence type="ECO:0000259" key="5">
    <source>
        <dbReference type="SMART" id="SM00906"/>
    </source>
</evidence>
<dbReference type="GO" id="GO:0008270">
    <property type="term" value="F:zinc ion binding"/>
    <property type="evidence" value="ECO:0007669"/>
    <property type="project" value="InterPro"/>
</dbReference>
<evidence type="ECO:0000256" key="4">
    <source>
        <dbReference type="SAM" id="MobiDB-lite"/>
    </source>
</evidence>
<sequence length="794" mass="87266">MGYAMPDLEHARPAGLHELVKNPSAPDDSQRLSVASPRVDTSPMRVDSVSNQPSQHEGMGSLDPGADFNRQMNEPGGLIRDTAGRKYFIGPSGSLQFLGQLRRLILSSRTDAYSDRHTSSRLNDTLTEDDAAQALEADGNREDPPALSSALNGSGPGESPQFDAQSHVSLGSSLIREFTSISNNEIEDIRRQLPSQSTVDTLVRVYFRDVHPEFSLFHRGTFTEDYETYMSTTNSSQKTTRTGAHLPSAGWLGCLHMAIAFASMSNANDLPSKIDLASLSRHCVSLTRQLLPHLVAKCALANVQALLLLALFLHNHNERNAAWNLVGTAKHMAFSLGLHRDTDNQAHFRPMERESRKRVFCTLYIFEQFLASSLGRPTGLYEFEDVEIVPPHEALLDGGDDEDDTMRLSLELQGILAQARVSLAVKTMPVVSGQSNSETVARHEQSSRETLEALNKWRISLETHHTLNIPTISEANDTICQGAQDAPQMSLKELKTMMGWQSRRRLRAALVLQLQYRYTGVLVTRSTLLLHIASARGDRTGQAETARDNRPSNMEEPLSDLCVTHAVQLCRLILLADSVGLVNGTSAMDIFYAYCGVMVLILRSLRISLSASDRHDSHERQLQIELCRLIAETREVLMRVKKSSTMTRFARVVAAFEEGLIQDQSHPAATVGDQSLGDDNPTSEPGNLRAPPGSQTLTNPMYSTGQFNTPTVAGAELLSDTSPHFAPQLPGRSTAIGPGLFEISDSSWQPNSLTTFDGQPDVNSWMMDSFPGLDGAGVVDWDDIETLLARNIGQ</sequence>
<dbReference type="PANTHER" id="PTHR47424:SF6">
    <property type="entry name" value="PROLINE UTILIZATION TRANS-ACTIVATOR"/>
    <property type="match status" value="1"/>
</dbReference>